<comment type="similarity">
    <text evidence="2 6">Belongs to the adaptor complexes large subunit family.</text>
</comment>
<comment type="subcellular location">
    <subcellularLocation>
        <location evidence="1">Endomembrane system</location>
    </subcellularLocation>
</comment>
<protein>
    <recommendedName>
        <fullName evidence="6">AP complex subunit beta</fullName>
    </recommendedName>
</protein>
<keyword evidence="10" id="KW-1185">Reference proteome</keyword>
<dbReference type="GO" id="GO:0016192">
    <property type="term" value="P:vesicle-mediated transport"/>
    <property type="evidence" value="ECO:0007669"/>
    <property type="project" value="InterPro"/>
</dbReference>
<feature type="compositionally biased region" description="Low complexity" evidence="7">
    <location>
        <begin position="679"/>
        <end position="692"/>
    </location>
</feature>
<feature type="domain" description="Clathrin/coatomer adaptor adaptin-like N-terminal" evidence="8">
    <location>
        <begin position="15"/>
        <end position="533"/>
    </location>
</feature>
<dbReference type="InterPro" id="IPR026739">
    <property type="entry name" value="AP_beta"/>
</dbReference>
<feature type="region of interest" description="Disordered" evidence="7">
    <location>
        <begin position="706"/>
        <end position="746"/>
    </location>
</feature>
<evidence type="ECO:0000256" key="7">
    <source>
        <dbReference type="SAM" id="MobiDB-lite"/>
    </source>
</evidence>
<feature type="compositionally biased region" description="Low complexity" evidence="7">
    <location>
        <begin position="717"/>
        <end position="734"/>
    </location>
</feature>
<dbReference type="Proteomes" id="UP000277212">
    <property type="component" value="Unassembled WGS sequence"/>
</dbReference>
<feature type="region of interest" description="Disordered" evidence="7">
    <location>
        <begin position="643"/>
        <end position="694"/>
    </location>
</feature>
<evidence type="ECO:0000256" key="2">
    <source>
        <dbReference type="ARBA" id="ARBA00006613"/>
    </source>
</evidence>
<dbReference type="Gene3D" id="1.25.10.10">
    <property type="entry name" value="Leucine-rich Repeat Variant"/>
    <property type="match status" value="1"/>
</dbReference>
<dbReference type="GO" id="GO:0030276">
    <property type="term" value="F:clathrin binding"/>
    <property type="evidence" value="ECO:0007669"/>
    <property type="project" value="InterPro"/>
</dbReference>
<dbReference type="PIRSF" id="PIRSF002291">
    <property type="entry name" value="AP_complex_beta"/>
    <property type="match status" value="1"/>
</dbReference>
<evidence type="ECO:0000256" key="1">
    <source>
        <dbReference type="ARBA" id="ARBA00004308"/>
    </source>
</evidence>
<dbReference type="InterPro" id="IPR011989">
    <property type="entry name" value="ARM-like"/>
</dbReference>
<dbReference type="PANTHER" id="PTHR11134">
    <property type="entry name" value="ADAPTOR COMPLEX SUBUNIT BETA FAMILY MEMBER"/>
    <property type="match status" value="1"/>
</dbReference>
<keyword evidence="4 6" id="KW-0653">Protein transport</keyword>
<comment type="caution">
    <text evidence="9">The sequence shown here is derived from an EMBL/GenBank/DDBJ whole genome shotgun (WGS) entry which is preliminary data.</text>
</comment>
<dbReference type="STRING" id="2010991.A0A3M2SMN2"/>
<proteinExistence type="inferred from homology"/>
<evidence type="ECO:0000313" key="9">
    <source>
        <dbReference type="EMBL" id="RMJ18798.1"/>
    </source>
</evidence>
<dbReference type="InterPro" id="IPR016342">
    <property type="entry name" value="AP_complex_bsu_1_2_4"/>
</dbReference>
<dbReference type="GO" id="GO:0012505">
    <property type="term" value="C:endomembrane system"/>
    <property type="evidence" value="ECO:0007669"/>
    <property type="project" value="UniProtKB-SubCell"/>
</dbReference>
<dbReference type="GO" id="GO:0006886">
    <property type="term" value="P:intracellular protein transport"/>
    <property type="evidence" value="ECO:0007669"/>
    <property type="project" value="InterPro"/>
</dbReference>
<dbReference type="SUPFAM" id="SSF48371">
    <property type="entry name" value="ARM repeat"/>
    <property type="match status" value="1"/>
</dbReference>
<dbReference type="EMBL" id="NKUJ01000015">
    <property type="protein sequence ID" value="RMJ18798.1"/>
    <property type="molecule type" value="Genomic_DNA"/>
</dbReference>
<dbReference type="FunFam" id="1.25.10.10:FF:000058">
    <property type="entry name" value="AP complex subunit beta"/>
    <property type="match status" value="1"/>
</dbReference>
<organism evidence="9 10">
    <name type="scientific">Fusarium kuroshium</name>
    <dbReference type="NCBI Taxonomy" id="2010991"/>
    <lineage>
        <taxon>Eukaryota</taxon>
        <taxon>Fungi</taxon>
        <taxon>Dikarya</taxon>
        <taxon>Ascomycota</taxon>
        <taxon>Pezizomycotina</taxon>
        <taxon>Sordariomycetes</taxon>
        <taxon>Hypocreomycetidae</taxon>
        <taxon>Hypocreales</taxon>
        <taxon>Nectriaceae</taxon>
        <taxon>Fusarium</taxon>
        <taxon>Fusarium solani species complex</taxon>
    </lineage>
</organism>
<dbReference type="Pfam" id="PF01602">
    <property type="entry name" value="Adaptin_N"/>
    <property type="match status" value="1"/>
</dbReference>
<dbReference type="GO" id="GO:0030117">
    <property type="term" value="C:membrane coat"/>
    <property type="evidence" value="ECO:0007669"/>
    <property type="project" value="InterPro"/>
</dbReference>
<comment type="function">
    <text evidence="6">Adaptins are components of the adaptor complexes which link clathrin to receptors in coated vesicles. Clathrin-associated protein complexes are believed to interact with the cytoplasmic tails of membrane proteins, leading to their selection and concentration.</text>
</comment>
<dbReference type="AlphaFoldDB" id="A0A3M2SMN2"/>
<dbReference type="OrthoDB" id="10254310at2759"/>
<evidence type="ECO:0000313" key="10">
    <source>
        <dbReference type="Proteomes" id="UP000277212"/>
    </source>
</evidence>
<keyword evidence="3 6" id="KW-0813">Transport</keyword>
<evidence type="ECO:0000256" key="6">
    <source>
        <dbReference type="PIRNR" id="PIRNR002291"/>
    </source>
</evidence>
<sequence length="746" mass="81501">MAVNRIRGAFAVPRKGETFELRAGLVSQYAYERKESIQKTIMAMTLGKDVSALFPDVLKNIATGDLDQKKLVYLYLMNYAKSHPDLCILAVNTFVQDSEDPNPLIRALAIRTMGCIRVDKMVDYMEEPLRKTLRDESPYVRKTAAICVAKLFDLNPQMCIENGFLEMLQELIGDPNPMVVANSVTALSEITETAPETRALIVTPVTLKKLLMALNECTEWGRVTILTTLANYGATDQKESEHICERVAPQFQHVNPSVVLAAVKVVFIHMKSLNPELVRSYLKKMAPPLVTLVASAPEVQYVALRNIDLLLQAKPDILSKEMRVFFCKYTDPPYVKLQKLEIMVRIANESNYEQLLAELKEYALEVDMDFVRRAVKAIGQVAIKIESASEKCVAALEELISTKVNYVVQEVIVVIKDILRKYPGYEGVIPTLCQHIDELDEPNARGSLIWIVGEYAEKINNADEILESFVESFMEEFTQTQLQILTAVVKLFLKKPGSNQGLVQKVLQAATAENDNPDIRDRAYVYWRLLSSDPEIAKNIVLSQKPTITTTMTTLPPALLEQLLTELSTLASVYHKPPESFVGKGRFGADEIQRAAIQEQRQNAADNPIAASVAAAAANGSGSGASQNNIENLLDIDFDGAAPASQEQNSASATPDRVASPASGGPSGAMADMMSMFDAPAPSSSGAAPAAGPSGGMNDLMNGFEGLNFGGASASEPLPAAMQLQQAQGGAPQQPKKDSDDLLGLL</sequence>
<name>A0A3M2SMN2_9HYPO</name>
<reference evidence="9 10" key="1">
    <citation type="submission" date="2017-06" db="EMBL/GenBank/DDBJ databases">
        <title>Comparative genomic analysis of Ambrosia Fusariam Clade fungi.</title>
        <authorList>
            <person name="Stajich J.E."/>
            <person name="Carrillo J."/>
            <person name="Kijimoto T."/>
            <person name="Eskalen A."/>
            <person name="O'Donnell K."/>
            <person name="Kasson M."/>
        </authorList>
    </citation>
    <scope>NUCLEOTIDE SEQUENCE [LARGE SCALE GENOMIC DNA]</scope>
    <source>
        <strain evidence="9">UCR3666</strain>
    </source>
</reference>
<evidence type="ECO:0000256" key="5">
    <source>
        <dbReference type="ARBA" id="ARBA00023136"/>
    </source>
</evidence>
<evidence type="ECO:0000259" key="8">
    <source>
        <dbReference type="Pfam" id="PF01602"/>
    </source>
</evidence>
<dbReference type="InterPro" id="IPR016024">
    <property type="entry name" value="ARM-type_fold"/>
</dbReference>
<evidence type="ECO:0000256" key="4">
    <source>
        <dbReference type="ARBA" id="ARBA00022927"/>
    </source>
</evidence>
<gene>
    <name evidence="9" type="ORF">CDV36_001556</name>
</gene>
<accession>A0A3M2SMN2</accession>
<keyword evidence="5 6" id="KW-0472">Membrane</keyword>
<evidence type="ECO:0000256" key="3">
    <source>
        <dbReference type="ARBA" id="ARBA00022448"/>
    </source>
</evidence>
<dbReference type="InterPro" id="IPR002553">
    <property type="entry name" value="Clathrin/coatomer_adapt-like_N"/>
</dbReference>